<dbReference type="InterPro" id="IPR003594">
    <property type="entry name" value="HATPase_dom"/>
</dbReference>
<evidence type="ECO:0000313" key="13">
    <source>
        <dbReference type="EMBL" id="TVY07874.1"/>
    </source>
</evidence>
<sequence>MFSRIRLRLLLLNAGVLILILLALGLLLYTHMQFKLTHQADEALKLVKQRILMRSIDSMLRSNHFEPEADRTISYLLWDEHGSLIKQFPGQSTELNPAASFYLTSGDNQFKTIYYEDTQYRVLQFTNPGSPSGSTTHVNAVSIVRNQESERSMLKALQTDLALGGIVGVLFSLLAGYFLAGHSLKPIRRAWEKQQQFVADASHELRTPTAVIKARTELLFRHPQHTIEEESPSIAVILKESNRMGKLIDDLLTLARTDSNELQIHAAVVPLHVVLQEVADSFRLLAETKDVQIHTNCQKSVVWGDEGRLRQMFIILLDNALKFTPPLGTIECSCHSTANAIQVSVKDSGCGIPEEDLPHIFERFFRGDKVRSRTEGGTGLGLSIAQWIVKAHHGTIRVKSEVGVGAEILIQFPADKRF</sequence>
<organism evidence="13 14">
    <name type="scientific">Paenibacillus cremeus</name>
    <dbReference type="NCBI Taxonomy" id="2163881"/>
    <lineage>
        <taxon>Bacteria</taxon>
        <taxon>Bacillati</taxon>
        <taxon>Bacillota</taxon>
        <taxon>Bacilli</taxon>
        <taxon>Bacillales</taxon>
        <taxon>Paenibacillaceae</taxon>
        <taxon>Paenibacillus</taxon>
    </lineage>
</organism>
<evidence type="ECO:0000256" key="8">
    <source>
        <dbReference type="ARBA" id="ARBA00022840"/>
    </source>
</evidence>
<dbReference type="PANTHER" id="PTHR43711:SF1">
    <property type="entry name" value="HISTIDINE KINASE 1"/>
    <property type="match status" value="1"/>
</dbReference>
<keyword evidence="7 13" id="KW-0418">Kinase</keyword>
<dbReference type="SUPFAM" id="SSF47384">
    <property type="entry name" value="Homodimeric domain of signal transducing histidine kinase"/>
    <property type="match status" value="1"/>
</dbReference>
<reference evidence="13 14" key="1">
    <citation type="submission" date="2019-07" db="EMBL/GenBank/DDBJ databases">
        <authorList>
            <person name="Kim J."/>
        </authorList>
    </citation>
    <scope>NUCLEOTIDE SEQUENCE [LARGE SCALE GENOMIC DNA]</scope>
    <source>
        <strain evidence="13 14">JC52</strain>
    </source>
</reference>
<dbReference type="EC" id="2.7.13.3" evidence="3"/>
<dbReference type="InterPro" id="IPR036890">
    <property type="entry name" value="HATPase_C_sf"/>
</dbReference>
<dbReference type="Proteomes" id="UP000317036">
    <property type="component" value="Unassembled WGS sequence"/>
</dbReference>
<evidence type="ECO:0000256" key="7">
    <source>
        <dbReference type="ARBA" id="ARBA00022777"/>
    </source>
</evidence>
<comment type="catalytic activity">
    <reaction evidence="1">
        <text>ATP + protein L-histidine = ADP + protein N-phospho-L-histidine.</text>
        <dbReference type="EC" id="2.7.13.3"/>
    </reaction>
</comment>
<evidence type="ECO:0000256" key="6">
    <source>
        <dbReference type="ARBA" id="ARBA00022741"/>
    </source>
</evidence>
<comment type="subcellular location">
    <subcellularLocation>
        <location evidence="2">Cell membrane</location>
        <topology evidence="2">Multi-pass membrane protein</topology>
    </subcellularLocation>
</comment>
<proteinExistence type="predicted"/>
<comment type="caution">
    <text evidence="13">The sequence shown here is derived from an EMBL/GenBank/DDBJ whole genome shotgun (WGS) entry which is preliminary data.</text>
</comment>
<evidence type="ECO:0000256" key="11">
    <source>
        <dbReference type="SAM" id="Phobius"/>
    </source>
</evidence>
<dbReference type="Pfam" id="PF00512">
    <property type="entry name" value="HisKA"/>
    <property type="match status" value="1"/>
</dbReference>
<accession>A0A559K6X8</accession>
<feature type="domain" description="Histidine kinase" evidence="12">
    <location>
        <begin position="200"/>
        <end position="416"/>
    </location>
</feature>
<gene>
    <name evidence="13" type="ORF">FPZ49_21425</name>
</gene>
<keyword evidence="4" id="KW-0597">Phosphoprotein</keyword>
<keyword evidence="11" id="KW-1133">Transmembrane helix</keyword>
<keyword evidence="5" id="KW-0808">Transferase</keyword>
<dbReference type="EMBL" id="VNJI01000030">
    <property type="protein sequence ID" value="TVY07874.1"/>
    <property type="molecule type" value="Genomic_DNA"/>
</dbReference>
<keyword evidence="10 11" id="KW-0472">Membrane</keyword>
<dbReference type="GO" id="GO:0005524">
    <property type="term" value="F:ATP binding"/>
    <property type="evidence" value="ECO:0007669"/>
    <property type="project" value="UniProtKB-KW"/>
</dbReference>
<dbReference type="PRINTS" id="PR00344">
    <property type="entry name" value="BCTRLSENSOR"/>
</dbReference>
<dbReference type="InterPro" id="IPR036097">
    <property type="entry name" value="HisK_dim/P_sf"/>
</dbReference>
<evidence type="ECO:0000256" key="3">
    <source>
        <dbReference type="ARBA" id="ARBA00012438"/>
    </source>
</evidence>
<keyword evidence="14" id="KW-1185">Reference proteome</keyword>
<dbReference type="GO" id="GO:0000155">
    <property type="term" value="F:phosphorelay sensor kinase activity"/>
    <property type="evidence" value="ECO:0007669"/>
    <property type="project" value="InterPro"/>
</dbReference>
<evidence type="ECO:0000256" key="10">
    <source>
        <dbReference type="ARBA" id="ARBA00023136"/>
    </source>
</evidence>
<dbReference type="OrthoDB" id="9813151at2"/>
<protein>
    <recommendedName>
        <fullName evidence="3">histidine kinase</fullName>
        <ecNumber evidence="3">2.7.13.3</ecNumber>
    </recommendedName>
</protein>
<keyword evidence="9" id="KW-0902">Two-component regulatory system</keyword>
<dbReference type="FunFam" id="3.30.565.10:FF:000006">
    <property type="entry name" value="Sensor histidine kinase WalK"/>
    <property type="match status" value="1"/>
</dbReference>
<evidence type="ECO:0000256" key="9">
    <source>
        <dbReference type="ARBA" id="ARBA00023012"/>
    </source>
</evidence>
<dbReference type="GO" id="GO:0005886">
    <property type="term" value="C:plasma membrane"/>
    <property type="evidence" value="ECO:0007669"/>
    <property type="project" value="UniProtKB-SubCell"/>
</dbReference>
<dbReference type="InterPro" id="IPR004358">
    <property type="entry name" value="Sig_transdc_His_kin-like_C"/>
</dbReference>
<dbReference type="FunFam" id="1.10.287.130:FF:000001">
    <property type="entry name" value="Two-component sensor histidine kinase"/>
    <property type="match status" value="1"/>
</dbReference>
<dbReference type="CDD" id="cd00075">
    <property type="entry name" value="HATPase"/>
    <property type="match status" value="1"/>
</dbReference>
<evidence type="ECO:0000256" key="4">
    <source>
        <dbReference type="ARBA" id="ARBA00022553"/>
    </source>
</evidence>
<dbReference type="AlphaFoldDB" id="A0A559K6X8"/>
<dbReference type="RefSeq" id="WP_144850732.1">
    <property type="nucleotide sequence ID" value="NZ_VNJI01000030.1"/>
</dbReference>
<dbReference type="InterPro" id="IPR003661">
    <property type="entry name" value="HisK_dim/P_dom"/>
</dbReference>
<dbReference type="Gene3D" id="3.30.565.10">
    <property type="entry name" value="Histidine kinase-like ATPase, C-terminal domain"/>
    <property type="match status" value="1"/>
</dbReference>
<dbReference type="Pfam" id="PF02518">
    <property type="entry name" value="HATPase_c"/>
    <property type="match status" value="1"/>
</dbReference>
<feature type="transmembrane region" description="Helical" evidence="11">
    <location>
        <begin position="161"/>
        <end position="180"/>
    </location>
</feature>
<dbReference type="Gene3D" id="1.10.287.130">
    <property type="match status" value="1"/>
</dbReference>
<evidence type="ECO:0000313" key="14">
    <source>
        <dbReference type="Proteomes" id="UP000317036"/>
    </source>
</evidence>
<keyword evidence="6" id="KW-0547">Nucleotide-binding</keyword>
<feature type="transmembrane region" description="Helical" evidence="11">
    <location>
        <begin position="7"/>
        <end position="29"/>
    </location>
</feature>
<dbReference type="SMART" id="SM00387">
    <property type="entry name" value="HATPase_c"/>
    <property type="match status" value="1"/>
</dbReference>
<evidence type="ECO:0000256" key="1">
    <source>
        <dbReference type="ARBA" id="ARBA00000085"/>
    </source>
</evidence>
<evidence type="ECO:0000256" key="2">
    <source>
        <dbReference type="ARBA" id="ARBA00004651"/>
    </source>
</evidence>
<evidence type="ECO:0000256" key="5">
    <source>
        <dbReference type="ARBA" id="ARBA00022679"/>
    </source>
</evidence>
<evidence type="ECO:0000259" key="12">
    <source>
        <dbReference type="PROSITE" id="PS50109"/>
    </source>
</evidence>
<dbReference type="SMART" id="SM00388">
    <property type="entry name" value="HisKA"/>
    <property type="match status" value="1"/>
</dbReference>
<dbReference type="PROSITE" id="PS50109">
    <property type="entry name" value="HIS_KIN"/>
    <property type="match status" value="1"/>
</dbReference>
<dbReference type="PANTHER" id="PTHR43711">
    <property type="entry name" value="TWO-COMPONENT HISTIDINE KINASE"/>
    <property type="match status" value="1"/>
</dbReference>
<keyword evidence="8" id="KW-0067">ATP-binding</keyword>
<dbReference type="SUPFAM" id="SSF55874">
    <property type="entry name" value="ATPase domain of HSP90 chaperone/DNA topoisomerase II/histidine kinase"/>
    <property type="match status" value="1"/>
</dbReference>
<dbReference type="InterPro" id="IPR005467">
    <property type="entry name" value="His_kinase_dom"/>
</dbReference>
<name>A0A559K6X8_9BACL</name>
<dbReference type="CDD" id="cd00082">
    <property type="entry name" value="HisKA"/>
    <property type="match status" value="1"/>
</dbReference>
<dbReference type="InterPro" id="IPR050736">
    <property type="entry name" value="Sensor_HK_Regulatory"/>
</dbReference>
<keyword evidence="11" id="KW-0812">Transmembrane</keyword>